<dbReference type="InterPro" id="IPR021109">
    <property type="entry name" value="Peptidase_aspartic_dom_sf"/>
</dbReference>
<dbReference type="Proteomes" id="UP001652660">
    <property type="component" value="Chromosome 5c"/>
</dbReference>
<sequence>MGEGVEEFCDCLEGEVSDELIEVSIHALAGGTEHRTFKLKGNIGEKEVLILVDSGSTHCFLDEWLATHLQLQLAGTPLVVKVANGDRLESRQLNKPLEWEIQGYKFQHHFNTLRLGSCDAVLRVDWLAKFSPIEFDFRGLNMRFHRGKNLIELRGESGKITLKAIKGSRLAKWRRKQEYGITAQLHLVEEGQEDSQKIPAEVKGVLEQYRDVFAKPQGLPPTRNHDQEFL</sequence>
<protein>
    <submittedName>
        <fullName evidence="2">Uncharacterized protein</fullName>
    </submittedName>
</protein>
<dbReference type="GeneID" id="140007202"/>
<dbReference type="Gene3D" id="2.40.70.10">
    <property type="entry name" value="Acid Proteases"/>
    <property type="match status" value="1"/>
</dbReference>
<keyword evidence="1" id="KW-1185">Reference proteome</keyword>
<evidence type="ECO:0000313" key="1">
    <source>
        <dbReference type="Proteomes" id="UP001652660"/>
    </source>
</evidence>
<accession>A0ABM4UFD5</accession>
<name>A0ABM4UFD5_COFAR</name>
<evidence type="ECO:0000313" key="2">
    <source>
        <dbReference type="RefSeq" id="XP_071906000.1"/>
    </source>
</evidence>
<dbReference type="CDD" id="cd00303">
    <property type="entry name" value="retropepsin_like"/>
    <property type="match status" value="1"/>
</dbReference>
<organism evidence="1 2">
    <name type="scientific">Coffea arabica</name>
    <name type="common">Arabian coffee</name>
    <dbReference type="NCBI Taxonomy" id="13443"/>
    <lineage>
        <taxon>Eukaryota</taxon>
        <taxon>Viridiplantae</taxon>
        <taxon>Streptophyta</taxon>
        <taxon>Embryophyta</taxon>
        <taxon>Tracheophyta</taxon>
        <taxon>Spermatophyta</taxon>
        <taxon>Magnoliopsida</taxon>
        <taxon>eudicotyledons</taxon>
        <taxon>Gunneridae</taxon>
        <taxon>Pentapetalae</taxon>
        <taxon>asterids</taxon>
        <taxon>lamiids</taxon>
        <taxon>Gentianales</taxon>
        <taxon>Rubiaceae</taxon>
        <taxon>Ixoroideae</taxon>
        <taxon>Gardenieae complex</taxon>
        <taxon>Bertiereae - Coffeeae clade</taxon>
        <taxon>Coffeeae</taxon>
        <taxon>Coffea</taxon>
    </lineage>
</organism>
<reference evidence="2" key="1">
    <citation type="submission" date="2025-08" db="UniProtKB">
        <authorList>
            <consortium name="RefSeq"/>
        </authorList>
    </citation>
    <scope>IDENTIFICATION</scope>
    <source>
        <tissue evidence="2">Leaves</tissue>
    </source>
</reference>
<gene>
    <name evidence="2" type="primary">LOC140007202</name>
</gene>
<proteinExistence type="predicted"/>
<dbReference type="SUPFAM" id="SSF50630">
    <property type="entry name" value="Acid proteases"/>
    <property type="match status" value="1"/>
</dbReference>
<dbReference type="RefSeq" id="XP_071906000.1">
    <property type="nucleotide sequence ID" value="XM_072049899.1"/>
</dbReference>
<dbReference type="Pfam" id="PF08284">
    <property type="entry name" value="RVP_2"/>
    <property type="match status" value="1"/>
</dbReference>